<evidence type="ECO:0000313" key="5">
    <source>
        <dbReference type="EMBL" id="CAB5225396.1"/>
    </source>
</evidence>
<dbReference type="GO" id="GO:0006302">
    <property type="term" value="P:double-strand break repair"/>
    <property type="evidence" value="ECO:0007669"/>
    <property type="project" value="TreeGrafter"/>
</dbReference>
<keyword evidence="4" id="KW-0540">Nuclease</keyword>
<dbReference type="EMBL" id="LR798347">
    <property type="protein sequence ID" value="CAB5225396.1"/>
    <property type="molecule type" value="Genomic_DNA"/>
</dbReference>
<feature type="domain" description="DNA-directed DNA polymerase family A palm" evidence="3">
    <location>
        <begin position="375"/>
        <end position="616"/>
    </location>
</feature>
<dbReference type="SUPFAM" id="SSF53098">
    <property type="entry name" value="Ribonuclease H-like"/>
    <property type="match status" value="1"/>
</dbReference>
<protein>
    <submittedName>
        <fullName evidence="4">Bifunctional 3'-5' exonuclease/DNA polymerase</fullName>
    </submittedName>
</protein>
<keyword evidence="4" id="KW-0269">Exonuclease</keyword>
<reference evidence="4" key="1">
    <citation type="submission" date="2020-04" db="EMBL/GenBank/DDBJ databases">
        <authorList>
            <person name="Chiriac C."/>
            <person name="Salcher M."/>
            <person name="Ghai R."/>
            <person name="Kavagutti S V."/>
        </authorList>
    </citation>
    <scope>NUCLEOTIDE SEQUENCE</scope>
</reference>
<accession>A0A6J5NDT1</accession>
<evidence type="ECO:0000313" key="4">
    <source>
        <dbReference type="EMBL" id="CAB4157043.1"/>
    </source>
</evidence>
<evidence type="ECO:0000256" key="2">
    <source>
        <dbReference type="ARBA" id="ARBA00023109"/>
    </source>
</evidence>
<proteinExistence type="predicted"/>
<dbReference type="InterPro" id="IPR001098">
    <property type="entry name" value="DNA-dir_DNA_pol_A_palm_dom"/>
</dbReference>
<dbReference type="SMART" id="SM00482">
    <property type="entry name" value="POLAc"/>
    <property type="match status" value="1"/>
</dbReference>
<dbReference type="Pfam" id="PF00476">
    <property type="entry name" value="DNA_pol_A"/>
    <property type="match status" value="1"/>
</dbReference>
<dbReference type="GO" id="GO:0004527">
    <property type="term" value="F:exonuclease activity"/>
    <property type="evidence" value="ECO:0007669"/>
    <property type="project" value="UniProtKB-KW"/>
</dbReference>
<gene>
    <name evidence="4" type="ORF">UFOVP680_2</name>
    <name evidence="5" type="ORF">UFOVP748_13</name>
</gene>
<keyword evidence="1" id="KW-0235">DNA replication</keyword>
<dbReference type="GO" id="GO:0039693">
    <property type="term" value="P:viral DNA genome replication"/>
    <property type="evidence" value="ECO:0007669"/>
    <property type="project" value="UniProtKB-KW"/>
</dbReference>
<dbReference type="Gene3D" id="1.10.150.20">
    <property type="entry name" value="5' to 3' exonuclease, C-terminal subdomain"/>
    <property type="match status" value="1"/>
</dbReference>
<dbReference type="PANTHER" id="PTHR10133:SF27">
    <property type="entry name" value="DNA POLYMERASE NU"/>
    <property type="match status" value="1"/>
</dbReference>
<dbReference type="InterPro" id="IPR002298">
    <property type="entry name" value="DNA_polymerase_A"/>
</dbReference>
<dbReference type="SUPFAM" id="SSF56672">
    <property type="entry name" value="DNA/RNA polymerases"/>
    <property type="match status" value="1"/>
</dbReference>
<dbReference type="GO" id="GO:0003887">
    <property type="term" value="F:DNA-directed DNA polymerase activity"/>
    <property type="evidence" value="ECO:0007669"/>
    <property type="project" value="InterPro"/>
</dbReference>
<dbReference type="Gene3D" id="3.30.70.370">
    <property type="match status" value="2"/>
</dbReference>
<dbReference type="GO" id="GO:0006261">
    <property type="term" value="P:DNA-templated DNA replication"/>
    <property type="evidence" value="ECO:0007669"/>
    <property type="project" value="InterPro"/>
</dbReference>
<evidence type="ECO:0000259" key="3">
    <source>
        <dbReference type="SMART" id="SM00482"/>
    </source>
</evidence>
<name>A0A6J5NDT1_9CAUD</name>
<dbReference type="PANTHER" id="PTHR10133">
    <property type="entry name" value="DNA POLYMERASE I"/>
    <property type="match status" value="1"/>
</dbReference>
<evidence type="ECO:0000256" key="1">
    <source>
        <dbReference type="ARBA" id="ARBA00022705"/>
    </source>
</evidence>
<sequence length="652" mass="71741">MIWIDFETRSDCDLPARGAYNYARDFSTRVLCMAWAIDDGDVSVWTPDQEFPAAVADAVLDGQMIYAHNAAFERLIWTYVLGPDHYAPVPKLEQYYCTATQARANCAPGSLEDVGRFAGADMKKDHKGATLVRKCCVPPFKHTDEDLQELFEYCAQDVRAMRAVSKALRPLSADELADYHTNERINDRGVGVDVALCRAAVKYAQDELVEIEQIVAEVTDGAVQSVRSPSMRQWVLERVGDQARKLMVVFKDGEKKFSIDKTIRANLLALAEENPDEVPADVAEVVQCADDLWASSVAKFSRLAALADDDDERVRGAFVFAGGAATGRASSYGAQVHNFARKTAKNPAEVRQAMVRGHQIVPQYGKRVTDVLKGMLRPALVPAPGHVLIVADWAAIEARMNPWLSAGYGSEAKLDLFRNGQDVYKHNACATFGVAIDAVTDDQRQIGKVQELACGYGGGVGAFAAMGRAYGVHLPEADARRMVDAWRRANPWAVGYWRDLESAYTRAMRNPGYEFFAGRVAYYFDGQHLWYALPSGRVLCYPFAKIDAEGVSYAKAAWKPAADAKEWPRARLWKGLACENICQAAANDVLRASLRGLDGVVLHVHDEIVLEVPEAKADAAAQSLSVTMCTPPAWANGLPLKAEVKTMTRYGK</sequence>
<keyword evidence="4" id="KW-0378">Hydrolase</keyword>
<dbReference type="EMBL" id="LR796649">
    <property type="protein sequence ID" value="CAB4157043.1"/>
    <property type="molecule type" value="Genomic_DNA"/>
</dbReference>
<dbReference type="InterPro" id="IPR012337">
    <property type="entry name" value="RNaseH-like_sf"/>
</dbReference>
<organism evidence="4">
    <name type="scientific">uncultured Caudovirales phage</name>
    <dbReference type="NCBI Taxonomy" id="2100421"/>
    <lineage>
        <taxon>Viruses</taxon>
        <taxon>Duplodnaviria</taxon>
        <taxon>Heunggongvirae</taxon>
        <taxon>Uroviricota</taxon>
        <taxon>Caudoviricetes</taxon>
        <taxon>Peduoviridae</taxon>
        <taxon>Maltschvirus</taxon>
        <taxon>Maltschvirus maltsch</taxon>
    </lineage>
</organism>
<keyword evidence="2" id="KW-1194">Viral DNA replication</keyword>
<dbReference type="GO" id="GO:0003677">
    <property type="term" value="F:DNA binding"/>
    <property type="evidence" value="ECO:0007669"/>
    <property type="project" value="InterPro"/>
</dbReference>
<dbReference type="InterPro" id="IPR043502">
    <property type="entry name" value="DNA/RNA_pol_sf"/>
</dbReference>